<dbReference type="InterPro" id="IPR011531">
    <property type="entry name" value="HCO3_transpt-like_TM_dom"/>
</dbReference>
<comment type="subcellular location">
    <subcellularLocation>
        <location evidence="1">Membrane</location>
        <topology evidence="1">Multi-pass membrane protein</topology>
    </subcellularLocation>
</comment>
<keyword evidence="2 5" id="KW-0812">Transmembrane</keyword>
<dbReference type="GO" id="GO:0006820">
    <property type="term" value="P:monoatomic anion transport"/>
    <property type="evidence" value="ECO:0007669"/>
    <property type="project" value="InterPro"/>
</dbReference>
<dbReference type="AlphaFoldDB" id="A0A4W5PI11"/>
<evidence type="ECO:0000256" key="5">
    <source>
        <dbReference type="SAM" id="Phobius"/>
    </source>
</evidence>
<dbReference type="GO" id="GO:0051453">
    <property type="term" value="P:regulation of intracellular pH"/>
    <property type="evidence" value="ECO:0007669"/>
    <property type="project" value="TreeGrafter"/>
</dbReference>
<evidence type="ECO:0000256" key="1">
    <source>
        <dbReference type="ARBA" id="ARBA00004141"/>
    </source>
</evidence>
<feature type="transmembrane region" description="Helical" evidence="5">
    <location>
        <begin position="46"/>
        <end position="65"/>
    </location>
</feature>
<dbReference type="Proteomes" id="UP000314982">
    <property type="component" value="Unassembled WGS sequence"/>
</dbReference>
<keyword evidence="3 5" id="KW-1133">Transmembrane helix</keyword>
<name>A0A4W5PI11_9TELE</name>
<dbReference type="InterPro" id="IPR003020">
    <property type="entry name" value="HCO3_transpt_euk"/>
</dbReference>
<feature type="domain" description="Bicarbonate transporter-like transmembrane" evidence="6">
    <location>
        <begin position="28"/>
        <end position="102"/>
    </location>
</feature>
<dbReference type="GO" id="GO:0016323">
    <property type="term" value="C:basolateral plasma membrane"/>
    <property type="evidence" value="ECO:0007669"/>
    <property type="project" value="TreeGrafter"/>
</dbReference>
<organism evidence="7 8">
    <name type="scientific">Hucho hucho</name>
    <name type="common">huchen</name>
    <dbReference type="NCBI Taxonomy" id="62062"/>
    <lineage>
        <taxon>Eukaryota</taxon>
        <taxon>Metazoa</taxon>
        <taxon>Chordata</taxon>
        <taxon>Craniata</taxon>
        <taxon>Vertebrata</taxon>
        <taxon>Euteleostomi</taxon>
        <taxon>Actinopterygii</taxon>
        <taxon>Neopterygii</taxon>
        <taxon>Teleostei</taxon>
        <taxon>Protacanthopterygii</taxon>
        <taxon>Salmoniformes</taxon>
        <taxon>Salmonidae</taxon>
        <taxon>Salmoninae</taxon>
        <taxon>Hucho</taxon>
    </lineage>
</organism>
<reference evidence="8" key="1">
    <citation type="submission" date="2018-06" db="EMBL/GenBank/DDBJ databases">
        <title>Genome assembly of Danube salmon.</title>
        <authorList>
            <person name="Macqueen D.J."/>
            <person name="Gundappa M.K."/>
        </authorList>
    </citation>
    <scope>NUCLEOTIDE SEQUENCE [LARGE SCALE GENOMIC DNA]</scope>
</reference>
<keyword evidence="8" id="KW-1185">Reference proteome</keyword>
<evidence type="ECO:0000256" key="3">
    <source>
        <dbReference type="ARBA" id="ARBA00022989"/>
    </source>
</evidence>
<evidence type="ECO:0000313" key="7">
    <source>
        <dbReference type="Ensembl" id="ENSHHUP00000061275.1"/>
    </source>
</evidence>
<feature type="transmembrane region" description="Helical" evidence="5">
    <location>
        <begin position="109"/>
        <end position="127"/>
    </location>
</feature>
<sequence length="294" mass="33713">MKIRYLSNGQSYPHEIVFCITLKPTFHFPTSENRGWLISPLGTNPWWTMLAAAIPALLCTILIFMDQQITAVIINRKEHKLKKGCGYHLDLLVVSVMLGFLGIREQRVTSFMIFILMGCSYLLSPFFDRIKLFCMPAKHQPDLIYLRYVPLWKVHVFTLVQLTCLVLLWVIKASAAAVYGARKTLHRELSWLDDLMPESKKKKEDDKKKKAKEVRVQLFSRTTAESCDSPTDTFPLFPWLQEAQRILEVEEGIAHPYDGPGILKTLKVRLVVGDNSDAVYQCPLYLEEVTAHSP</sequence>
<protein>
    <submittedName>
        <fullName evidence="7">Solute carrier family 4 member 7</fullName>
    </submittedName>
</protein>
<dbReference type="GO" id="GO:0016324">
    <property type="term" value="C:apical plasma membrane"/>
    <property type="evidence" value="ECO:0007669"/>
    <property type="project" value="TreeGrafter"/>
</dbReference>
<feature type="domain" description="Bicarbonate transporter-like transmembrane" evidence="6">
    <location>
        <begin position="126"/>
        <end position="178"/>
    </location>
</feature>
<dbReference type="GO" id="GO:0005452">
    <property type="term" value="F:solute:inorganic anion antiporter activity"/>
    <property type="evidence" value="ECO:0007669"/>
    <property type="project" value="InterPro"/>
</dbReference>
<evidence type="ECO:0000259" key="6">
    <source>
        <dbReference type="Pfam" id="PF00955"/>
    </source>
</evidence>
<evidence type="ECO:0000256" key="4">
    <source>
        <dbReference type="ARBA" id="ARBA00023136"/>
    </source>
</evidence>
<dbReference type="Ensembl" id="ENSHHUT00000063355.1">
    <property type="protein sequence ID" value="ENSHHUP00000061275.1"/>
    <property type="gene ID" value="ENSHHUG00000036302.1"/>
</dbReference>
<accession>A0A4W5PI11</accession>
<dbReference type="Pfam" id="PF00955">
    <property type="entry name" value="HCO3_cotransp"/>
    <property type="match status" value="2"/>
</dbReference>
<dbReference type="PANTHER" id="PTHR11453">
    <property type="entry name" value="ANION EXCHANGE PROTEIN"/>
    <property type="match status" value="1"/>
</dbReference>
<feature type="transmembrane region" description="Helical" evidence="5">
    <location>
        <begin position="148"/>
        <end position="171"/>
    </location>
</feature>
<reference evidence="7" key="3">
    <citation type="submission" date="2025-09" db="UniProtKB">
        <authorList>
            <consortium name="Ensembl"/>
        </authorList>
    </citation>
    <scope>IDENTIFICATION</scope>
</reference>
<reference evidence="7" key="2">
    <citation type="submission" date="2025-08" db="UniProtKB">
        <authorList>
            <consortium name="Ensembl"/>
        </authorList>
    </citation>
    <scope>IDENTIFICATION</scope>
</reference>
<feature type="transmembrane region" description="Helical" evidence="5">
    <location>
        <begin position="85"/>
        <end position="103"/>
    </location>
</feature>
<dbReference type="PANTHER" id="PTHR11453:SF105">
    <property type="entry name" value="SODIUM BICARBONATE COTRANSPORTER 3"/>
    <property type="match status" value="1"/>
</dbReference>
<dbReference type="PRINTS" id="PR01231">
    <property type="entry name" value="HCO3TRNSPORT"/>
</dbReference>
<keyword evidence="4 5" id="KW-0472">Membrane</keyword>
<proteinExistence type="predicted"/>
<evidence type="ECO:0000256" key="2">
    <source>
        <dbReference type="ARBA" id="ARBA00022692"/>
    </source>
</evidence>
<dbReference type="GO" id="GO:0008510">
    <property type="term" value="F:sodium:bicarbonate symporter activity"/>
    <property type="evidence" value="ECO:0007669"/>
    <property type="project" value="TreeGrafter"/>
</dbReference>
<dbReference type="GeneTree" id="ENSGT00940000157045"/>
<evidence type="ECO:0000313" key="8">
    <source>
        <dbReference type="Proteomes" id="UP000314982"/>
    </source>
</evidence>